<feature type="domain" description="GOLD" evidence="4">
    <location>
        <begin position="941"/>
        <end position="1038"/>
    </location>
</feature>
<dbReference type="PROSITE" id="PS50866">
    <property type="entry name" value="GOLD"/>
    <property type="match status" value="1"/>
</dbReference>
<dbReference type="InterPro" id="IPR015943">
    <property type="entry name" value="WD40/YVTN_repeat-like_dom_sf"/>
</dbReference>
<dbReference type="InterPro" id="IPR009038">
    <property type="entry name" value="GOLD_dom"/>
</dbReference>
<feature type="region of interest" description="Disordered" evidence="1">
    <location>
        <begin position="769"/>
        <end position="793"/>
    </location>
</feature>
<dbReference type="PROSITE" id="PS50093">
    <property type="entry name" value="PKD"/>
    <property type="match status" value="1"/>
</dbReference>
<feature type="chain" id="PRO_5044192552" evidence="2">
    <location>
        <begin position="26"/>
        <end position="1166"/>
    </location>
</feature>
<organism evidence="5">
    <name type="scientific">Alkalihalophilus sp. As8PL</name>
    <dbReference type="NCBI Taxonomy" id="3237103"/>
    <lineage>
        <taxon>Bacteria</taxon>
        <taxon>Bacillati</taxon>
        <taxon>Bacillota</taxon>
        <taxon>Bacilli</taxon>
        <taxon>Bacillales</taxon>
        <taxon>Bacillaceae</taxon>
        <taxon>Alkalihalophilus</taxon>
    </lineage>
</organism>
<evidence type="ECO:0000313" key="5">
    <source>
        <dbReference type="EMBL" id="XDI35218.1"/>
    </source>
</evidence>
<proteinExistence type="predicted"/>
<dbReference type="EMBL" id="CP162550">
    <property type="protein sequence ID" value="XDI35218.1"/>
    <property type="molecule type" value="Genomic_DNA"/>
</dbReference>
<evidence type="ECO:0000259" key="4">
    <source>
        <dbReference type="PROSITE" id="PS50866"/>
    </source>
</evidence>
<reference evidence="5" key="1">
    <citation type="submission" date="2024-07" db="EMBL/GenBank/DDBJ databases">
        <title>Identification and characteristics of an arsenic-resistant bacterial isolate, which belongs to a novel species.</title>
        <authorList>
            <person name="Juszczyk A."/>
            <person name="Kowalczyk A."/>
            <person name="Was K."/>
            <person name="Kosowicz W."/>
            <person name="Budzyn A."/>
            <person name="Latowski D."/>
        </authorList>
    </citation>
    <scope>NUCLEOTIDE SEQUENCE</scope>
    <source>
        <strain evidence="5">As8PL</strain>
        <plasmid evidence="5">unnamed</plasmid>
    </source>
</reference>
<dbReference type="Gene3D" id="2.130.10.10">
    <property type="entry name" value="YVTN repeat-like/Quinoprotein amine dehydrogenase"/>
    <property type="match status" value="1"/>
</dbReference>
<evidence type="ECO:0000256" key="1">
    <source>
        <dbReference type="SAM" id="MobiDB-lite"/>
    </source>
</evidence>
<dbReference type="InterPro" id="IPR000601">
    <property type="entry name" value="PKD_dom"/>
</dbReference>
<dbReference type="Pfam" id="PF00801">
    <property type="entry name" value="PKD"/>
    <property type="match status" value="1"/>
</dbReference>
<dbReference type="InterPro" id="IPR035986">
    <property type="entry name" value="PKD_dom_sf"/>
</dbReference>
<evidence type="ECO:0000259" key="3">
    <source>
        <dbReference type="PROSITE" id="PS50093"/>
    </source>
</evidence>
<feature type="region of interest" description="Disordered" evidence="1">
    <location>
        <begin position="25"/>
        <end position="51"/>
    </location>
</feature>
<dbReference type="InterPro" id="IPR013783">
    <property type="entry name" value="Ig-like_fold"/>
</dbReference>
<feature type="domain" description="PKD" evidence="3">
    <location>
        <begin position="768"/>
        <end position="854"/>
    </location>
</feature>
<protein>
    <submittedName>
        <fullName evidence="5">PKD domain-containing protein</fullName>
    </submittedName>
</protein>
<dbReference type="RefSeq" id="WP_368502834.1">
    <property type="nucleotide sequence ID" value="NZ_CP162550.1"/>
</dbReference>
<sequence>MKKRLLPLALMLVMATTTPTTVAEANDDSDRVRGAGSAQVGSNSHRTYKSNDESVIPPLGFAWYKDVSGNPNIGFSLTNYRIYYGVGNTMHGLNNQTAVESTSSYTAGNPFRYTMNGNITSHIDTISSASSGVVMAAGLDNGRVAKITGTTLHNRPGEQVAHYSPNLGGGPIRHIGYSGWYGQLLAASDSEIFVVDSDTMQPDGSIEIPNGGKVTGITNGMYYRGIVFTDHGDGRGYGYIIERPDRNVRADYTIQFLSGVPKAGAYHSNTLYTVDKEGRFYAHDMEGNRIQNIAYVGNRITGGDKSVGGVLIHDEYAYTSSLQSRENGVILDKGTVTRHKLENIREEKTSYVHHRPVTTTPVFISDLIYFGDSAGDVWALNPSTMELVDWYLDETLTAPVASFNIGQRVEHIIGADNHLYAAGANNLFALKGRPDFGVQQSVDNQDLNGKRFNYTGNTLPTIDIKQTIRNDGSFDYSTYRDFGGISTQKVNMNLRHIDGNTQLPIDTSRLSNNALSYHQNTVNDFQVPAKKSYDLMYRFSPTEEGEYRLHTQSDSDGNHTQFGQVVDNSTATFQVVDMSKPTAKADKDIYRAGETVKFSLETSQKYSLKSYMFEVTNSSGGVVFKREAEGQPPNNVDFLLPGGILNGTYNYRITINNRYGDTIVGDMRNFQVERDPPSAGFTMNPNPSDRLRDVTIRSTASHPNDLNLTHAYHYRIKGNSAWQPLSTQSNFSNRFSSVATYEIRQIVTDQFNQSDQIIQELRVNNLAPTANFSGSPNPTDRTRNVQFTNTSNDSDGDTLTYRWEQRLKGTSSWSQFSTTTNPNFRFPQVGTYEVRLTATDSHGANHTRVREVVVNNLAPTADFSIDSTPTNRLTPVSFTNTSTDPEDDDLTYVWEIKEKEESSWTQISTSRNTSYTFPNVATYEVRLTTTDTYNATHSWIREVVVENLPPNAAFIVSNQVMINDHVNVESTSSDPEGDTITHEYVVTSPTGEISTYNEQDFSFQATEEGNYKIHLKVTDSYGSTSEITHIVVALPLSIVGYVNHTEQWNTYHNRIGNHPSSFYSGELFVLEAVPVEHDIDYVNVTMVGNRTNGSVAEYTVDLVAARDGKWVGELYDESFEQTSTQLKGSVDFTFSVQYSNGTVREDIVTINIIGSIYDALNFYRTN</sequence>
<evidence type="ECO:0000256" key="2">
    <source>
        <dbReference type="SAM" id="SignalP"/>
    </source>
</evidence>
<keyword evidence="2" id="KW-0732">Signal</keyword>
<accession>A0AB39BN57</accession>
<name>A0AB39BN57_9BACI</name>
<dbReference type="SUPFAM" id="SSF49299">
    <property type="entry name" value="PKD domain"/>
    <property type="match status" value="3"/>
</dbReference>
<dbReference type="SUPFAM" id="SSF69322">
    <property type="entry name" value="Tricorn protease domain 2"/>
    <property type="match status" value="1"/>
</dbReference>
<keyword evidence="5" id="KW-0614">Plasmid</keyword>
<geneLocation type="plasmid" evidence="5">
    <name>unnamed</name>
</geneLocation>
<dbReference type="Gene3D" id="2.60.40.10">
    <property type="entry name" value="Immunoglobulins"/>
    <property type="match status" value="4"/>
</dbReference>
<gene>
    <name evidence="5" type="ORF">AB3N04_00415</name>
</gene>
<feature type="signal peptide" evidence="2">
    <location>
        <begin position="1"/>
        <end position="25"/>
    </location>
</feature>
<dbReference type="AlphaFoldDB" id="A0AB39BN57"/>
<dbReference type="CDD" id="cd00146">
    <property type="entry name" value="PKD"/>
    <property type="match status" value="2"/>
</dbReference>
<dbReference type="SMART" id="SM00089">
    <property type="entry name" value="PKD"/>
    <property type="match status" value="3"/>
</dbReference>
<dbReference type="InterPro" id="IPR022409">
    <property type="entry name" value="PKD/Chitinase_dom"/>
</dbReference>